<accession>A0ABX9WD66</accession>
<keyword evidence="3" id="KW-1185">Reference proteome</keyword>
<sequence length="72" mass="8220">MAVLRHRAGVGQGRIKIFGSDGFGLDWFVPHVVAVMFWPVTLVIWLARGRPEPRVVFNHRAEERRRRQVAGG</sequence>
<reference evidence="2 3" key="1">
    <citation type="submission" date="2018-11" db="EMBL/GenBank/DDBJ databases">
        <title>Micromonospora sp. PPF5-17, a new actinomycetes isolated from a hot spring soil.</title>
        <authorList>
            <person name="Thawai C."/>
        </authorList>
    </citation>
    <scope>NUCLEOTIDE SEQUENCE [LARGE SCALE GENOMIC DNA]</scope>
    <source>
        <strain evidence="2 3">PPF5-17</strain>
    </source>
</reference>
<evidence type="ECO:0000313" key="3">
    <source>
        <dbReference type="Proteomes" id="UP000280698"/>
    </source>
</evidence>
<gene>
    <name evidence="2" type="ORF">EFE23_18015</name>
</gene>
<feature type="transmembrane region" description="Helical" evidence="1">
    <location>
        <begin position="28"/>
        <end position="47"/>
    </location>
</feature>
<name>A0ABX9WD66_9ACTN</name>
<keyword evidence="1" id="KW-0812">Transmembrane</keyword>
<evidence type="ECO:0000313" key="2">
    <source>
        <dbReference type="EMBL" id="RNL97711.1"/>
    </source>
</evidence>
<evidence type="ECO:0000256" key="1">
    <source>
        <dbReference type="SAM" id="Phobius"/>
    </source>
</evidence>
<comment type="caution">
    <text evidence="2">The sequence shown here is derived from an EMBL/GenBank/DDBJ whole genome shotgun (WGS) entry which is preliminary data.</text>
</comment>
<protein>
    <submittedName>
        <fullName evidence="2">Uncharacterized protein</fullName>
    </submittedName>
</protein>
<keyword evidence="1" id="KW-1133">Transmembrane helix</keyword>
<organism evidence="2 3">
    <name type="scientific">Micromonospora solifontis</name>
    <dbReference type="NCBI Taxonomy" id="2487138"/>
    <lineage>
        <taxon>Bacteria</taxon>
        <taxon>Bacillati</taxon>
        <taxon>Actinomycetota</taxon>
        <taxon>Actinomycetes</taxon>
        <taxon>Micromonosporales</taxon>
        <taxon>Micromonosporaceae</taxon>
        <taxon>Micromonospora</taxon>
    </lineage>
</organism>
<dbReference type="EMBL" id="RJLN01000051">
    <property type="protein sequence ID" value="RNL97711.1"/>
    <property type="molecule type" value="Genomic_DNA"/>
</dbReference>
<dbReference type="Proteomes" id="UP000280698">
    <property type="component" value="Unassembled WGS sequence"/>
</dbReference>
<proteinExistence type="predicted"/>
<keyword evidence="1" id="KW-0472">Membrane</keyword>